<organism evidence="8">
    <name type="scientific">Tetraselmis sp. GSL018</name>
    <dbReference type="NCBI Taxonomy" id="582737"/>
    <lineage>
        <taxon>Eukaryota</taxon>
        <taxon>Viridiplantae</taxon>
        <taxon>Chlorophyta</taxon>
        <taxon>core chlorophytes</taxon>
        <taxon>Chlorodendrophyceae</taxon>
        <taxon>Chlorodendrales</taxon>
        <taxon>Chlorodendraceae</taxon>
        <taxon>Tetraselmis</taxon>
    </lineage>
</organism>
<comment type="similarity">
    <text evidence="1">Belongs to the eukaryotic initiation factor 4G family.</text>
</comment>
<reference evidence="8" key="1">
    <citation type="submission" date="2014-05" db="EMBL/GenBank/DDBJ databases">
        <title>The transcriptome of the halophilic microalga Tetraselmis sp. GSL018 isolated from the Great Salt Lake, Utah.</title>
        <authorList>
            <person name="Jinkerson R.E."/>
            <person name="D'Adamo S."/>
            <person name="Posewitz M.C."/>
        </authorList>
    </citation>
    <scope>NUCLEOTIDE SEQUENCE</scope>
    <source>
        <strain evidence="8">GSL018</strain>
    </source>
</reference>
<evidence type="ECO:0000313" key="8">
    <source>
        <dbReference type="EMBL" id="JAC64554.1"/>
    </source>
</evidence>
<evidence type="ECO:0000256" key="5">
    <source>
        <dbReference type="SAM" id="MobiDB-lite"/>
    </source>
</evidence>
<dbReference type="PANTHER" id="PTHR23253:SF9">
    <property type="entry name" value="EUKARYOTIC TRANSLATION INITIATION FACTOR 4 GAMMA 2"/>
    <property type="match status" value="1"/>
</dbReference>
<keyword evidence="3" id="KW-0810">Translation regulation</keyword>
<dbReference type="SMART" id="SM00544">
    <property type="entry name" value="MA3"/>
    <property type="match status" value="1"/>
</dbReference>
<dbReference type="EMBL" id="GBEZ01022279">
    <property type="protein sequence ID" value="JAC64554.1"/>
    <property type="molecule type" value="Transcribed_RNA"/>
</dbReference>
<feature type="compositionally biased region" description="Basic and acidic residues" evidence="5">
    <location>
        <begin position="100"/>
        <end position="112"/>
    </location>
</feature>
<dbReference type="SUPFAM" id="SSF48371">
    <property type="entry name" value="ARM repeat"/>
    <property type="match status" value="2"/>
</dbReference>
<dbReference type="PROSITE" id="PS51366">
    <property type="entry name" value="MI"/>
    <property type="match status" value="1"/>
</dbReference>
<sequence length="474" mass="51930">MEERVDGPIRAMDASVSQDMLSGGPALRPGGAAPSFNRSGSDVSLRPQAGFRGPARPEPRGFGGNFKRPEMARQPLAQPPPPAASPQTVSPKRSQPAENGTEKQSVEPLSEKEIQRKTVALAAEYYSSNDLQEAATCVSELSAGKADMAVVLKELIMDGLEAKGRQWETVMDFIFKLAEKCHCISKRDLKNALEQVLSSLPMWYADVPKAPSSISKLAAKIVAYGAISLTDLLQHICTAKPEMADGEEEDEEEMDSLVEAGLAPEIVAVVMKALKESHGLGMVLSGWFRSGKSIKDLLPSYDEDMERAVKDHGLEFLDQLQPVRANLRDAIAGKKDADEILAWMNNNVDQGIQECAALTSVVSEEVCRGAMPSGSPLSPADSVIPVLERYSCLLHRYTKTSELHQLACIRAMEKVFFERGHPKGLMACVLEEMHRKDVLPLDVLTKWQDARDDSQEHVKAITDATKLLDELRQK</sequence>
<name>A0A061R1E3_9CHLO</name>
<dbReference type="GO" id="GO:0016281">
    <property type="term" value="C:eukaryotic translation initiation factor 4F complex"/>
    <property type="evidence" value="ECO:0007669"/>
    <property type="project" value="TreeGrafter"/>
</dbReference>
<feature type="domain" description="W2" evidence="6">
    <location>
        <begin position="310"/>
        <end position="474"/>
    </location>
</feature>
<evidence type="ECO:0000256" key="2">
    <source>
        <dbReference type="ARBA" id="ARBA00022540"/>
    </source>
</evidence>
<gene>
    <name evidence="8" type="ORF">TSPGSL018_18054</name>
</gene>
<dbReference type="InterPro" id="IPR016024">
    <property type="entry name" value="ARM-type_fold"/>
</dbReference>
<dbReference type="InterPro" id="IPR003307">
    <property type="entry name" value="W2_domain"/>
</dbReference>
<dbReference type="PANTHER" id="PTHR23253">
    <property type="entry name" value="EUKARYOTIC TRANSLATION INITIATION FACTOR 4 GAMMA"/>
    <property type="match status" value="1"/>
</dbReference>
<protein>
    <submittedName>
        <fullName evidence="8">Arm repeat-containing protein</fullName>
    </submittedName>
</protein>
<dbReference type="PROSITE" id="PS51363">
    <property type="entry name" value="W2"/>
    <property type="match status" value="1"/>
</dbReference>
<dbReference type="AlphaFoldDB" id="A0A061R1E3"/>
<evidence type="ECO:0000256" key="1">
    <source>
        <dbReference type="ARBA" id="ARBA00005775"/>
    </source>
</evidence>
<dbReference type="GO" id="GO:0006417">
    <property type="term" value="P:regulation of translation"/>
    <property type="evidence" value="ECO:0007669"/>
    <property type="project" value="UniProtKB-KW"/>
</dbReference>
<feature type="compositionally biased region" description="Polar residues" evidence="5">
    <location>
        <begin position="88"/>
        <end position="98"/>
    </location>
</feature>
<feature type="region of interest" description="Disordered" evidence="5">
    <location>
        <begin position="1"/>
        <end position="112"/>
    </location>
</feature>
<evidence type="ECO:0000256" key="4">
    <source>
        <dbReference type="ARBA" id="ARBA00022917"/>
    </source>
</evidence>
<dbReference type="GO" id="GO:0003729">
    <property type="term" value="F:mRNA binding"/>
    <property type="evidence" value="ECO:0007669"/>
    <property type="project" value="TreeGrafter"/>
</dbReference>
<keyword evidence="4" id="KW-0648">Protein biosynthesis</keyword>
<accession>A0A061R1E3</accession>
<dbReference type="GO" id="GO:0003743">
    <property type="term" value="F:translation initiation factor activity"/>
    <property type="evidence" value="ECO:0007669"/>
    <property type="project" value="UniProtKB-KW"/>
</dbReference>
<proteinExistence type="inferred from homology"/>
<feature type="compositionally biased region" description="Low complexity" evidence="5">
    <location>
        <begin position="23"/>
        <end position="34"/>
    </location>
</feature>
<dbReference type="Gene3D" id="1.25.40.180">
    <property type="match status" value="2"/>
</dbReference>
<dbReference type="InterPro" id="IPR003891">
    <property type="entry name" value="Initiation_fac_eIF4g_MI"/>
</dbReference>
<dbReference type="Pfam" id="PF02847">
    <property type="entry name" value="MA3"/>
    <property type="match status" value="1"/>
</dbReference>
<evidence type="ECO:0000256" key="3">
    <source>
        <dbReference type="ARBA" id="ARBA00022845"/>
    </source>
</evidence>
<evidence type="ECO:0000259" key="7">
    <source>
        <dbReference type="PROSITE" id="PS51366"/>
    </source>
</evidence>
<evidence type="ECO:0000259" key="6">
    <source>
        <dbReference type="PROSITE" id="PS51363"/>
    </source>
</evidence>
<keyword evidence="2" id="KW-0396">Initiation factor</keyword>
<feature type="domain" description="MI" evidence="7">
    <location>
        <begin position="113"/>
        <end position="237"/>
    </location>
</feature>